<evidence type="ECO:0000313" key="3">
    <source>
        <dbReference type="Proteomes" id="UP000192660"/>
    </source>
</evidence>
<reference evidence="3" key="1">
    <citation type="submission" date="2017-04" db="EMBL/GenBank/DDBJ databases">
        <authorList>
            <person name="Varghese N."/>
            <person name="Submissions S."/>
        </authorList>
    </citation>
    <scope>NUCLEOTIDE SEQUENCE [LARGE SCALE GENOMIC DNA]</scope>
    <source>
        <strain evidence="3">DSM 9293</strain>
    </source>
</reference>
<dbReference type="Proteomes" id="UP000192660">
    <property type="component" value="Unassembled WGS sequence"/>
</dbReference>
<accession>A0A1W1WBI6</accession>
<dbReference type="AlphaFoldDB" id="A0A1W1WBI6"/>
<dbReference type="Gene3D" id="1.20.910.10">
    <property type="entry name" value="Heme oxygenase-like"/>
    <property type="match status" value="1"/>
</dbReference>
<dbReference type="Pfam" id="PF14518">
    <property type="entry name" value="Haem_oxygenas_2"/>
    <property type="match status" value="1"/>
</dbReference>
<sequence length="244" mass="27747">MNNEQQLRSLEDVEKSMQHFIDERFLGQPFFKTLLKGEWTASMLHYFAWQYAHYSANFPRVLGAAISAMAPLDDWWIPLADNLWDEAGRGIPGHSHAVLYRTFLESLDPSAHIVYEDRQKWPAIGYSVAQAVKSFIDFFYNASPLEAMAAVGLGSEFFADQIMGTIGQGLRHPYYQAKSPVNTTFWDVHARHDEPRHYALCRAVLLEHTPPESYQHILEIGQYIAGSEAAMYDGIYQEALSLGV</sequence>
<dbReference type="GO" id="GO:0016491">
    <property type="term" value="F:oxidoreductase activity"/>
    <property type="evidence" value="ECO:0007669"/>
    <property type="project" value="UniProtKB-KW"/>
</dbReference>
<dbReference type="RefSeq" id="WP_084660998.1">
    <property type="nucleotide sequence ID" value="NZ_FWWY01000001.1"/>
</dbReference>
<dbReference type="EMBL" id="FWWY01000001">
    <property type="protein sequence ID" value="SMC03678.1"/>
    <property type="molecule type" value="Genomic_DNA"/>
</dbReference>
<proteinExistence type="predicted"/>
<protein>
    <submittedName>
        <fullName evidence="2">Pyrroloquinoline quinone (PQQ) biosynthesis protein C</fullName>
    </submittedName>
</protein>
<dbReference type="PANTHER" id="PTHR40279">
    <property type="entry name" value="PQQC-LIKE PROTEIN"/>
    <property type="match status" value="1"/>
</dbReference>
<dbReference type="STRING" id="28034.BFX07_10085"/>
<name>A0A1W1WBI6_SULTA</name>
<evidence type="ECO:0000256" key="1">
    <source>
        <dbReference type="ARBA" id="ARBA00023002"/>
    </source>
</evidence>
<organism evidence="2 3">
    <name type="scientific">Sulfobacillus thermosulfidooxidans (strain DSM 9293 / VKM B-1269 / AT-1)</name>
    <dbReference type="NCBI Taxonomy" id="929705"/>
    <lineage>
        <taxon>Bacteria</taxon>
        <taxon>Bacillati</taxon>
        <taxon>Bacillota</taxon>
        <taxon>Clostridia</taxon>
        <taxon>Eubacteriales</taxon>
        <taxon>Clostridiales Family XVII. Incertae Sedis</taxon>
        <taxon>Sulfobacillus</taxon>
    </lineage>
</organism>
<keyword evidence="1" id="KW-0560">Oxidoreductase</keyword>
<dbReference type="SMART" id="SM01236">
    <property type="entry name" value="Haem_oxygenase_2"/>
    <property type="match status" value="1"/>
</dbReference>
<dbReference type="InterPro" id="IPR016084">
    <property type="entry name" value="Haem_Oase-like_multi-hlx"/>
</dbReference>
<dbReference type="PANTHER" id="PTHR40279:SF3">
    <property type="entry name" value="4-AMINOBENZOATE SYNTHASE"/>
    <property type="match status" value="1"/>
</dbReference>
<dbReference type="SUPFAM" id="SSF48613">
    <property type="entry name" value="Heme oxygenase-like"/>
    <property type="match status" value="1"/>
</dbReference>
<keyword evidence="3" id="KW-1185">Reference proteome</keyword>
<gene>
    <name evidence="2" type="ORF">SAMN00768000_1209</name>
</gene>
<dbReference type="OrthoDB" id="2373871at2"/>
<evidence type="ECO:0000313" key="2">
    <source>
        <dbReference type="EMBL" id="SMC03678.1"/>
    </source>
</evidence>
<dbReference type="InterPro" id="IPR039068">
    <property type="entry name" value="PqqC-like"/>
</dbReference>